<evidence type="ECO:0000313" key="1">
    <source>
        <dbReference type="EMBL" id="KAG2215595.1"/>
    </source>
</evidence>
<comment type="caution">
    <text evidence="1">The sequence shown here is derived from an EMBL/GenBank/DDBJ whole genome shotgun (WGS) entry which is preliminary data.</text>
</comment>
<proteinExistence type="predicted"/>
<organism evidence="1 2">
    <name type="scientific">Circinella minor</name>
    <dbReference type="NCBI Taxonomy" id="1195481"/>
    <lineage>
        <taxon>Eukaryota</taxon>
        <taxon>Fungi</taxon>
        <taxon>Fungi incertae sedis</taxon>
        <taxon>Mucoromycota</taxon>
        <taxon>Mucoromycotina</taxon>
        <taxon>Mucoromycetes</taxon>
        <taxon>Mucorales</taxon>
        <taxon>Lichtheimiaceae</taxon>
        <taxon>Circinella</taxon>
    </lineage>
</organism>
<dbReference type="PANTHER" id="PTHR46579">
    <property type="entry name" value="F5/8 TYPE C DOMAIN-CONTAINING PROTEIN-RELATED"/>
    <property type="match status" value="1"/>
</dbReference>
<gene>
    <name evidence="1" type="ORF">INT45_013953</name>
</gene>
<reference evidence="1 2" key="1">
    <citation type="submission" date="2020-12" db="EMBL/GenBank/DDBJ databases">
        <title>Metabolic potential, ecology and presence of endohyphal bacteria is reflected in genomic diversity of Mucoromycotina.</title>
        <authorList>
            <person name="Muszewska A."/>
            <person name="Okrasinska A."/>
            <person name="Steczkiewicz K."/>
            <person name="Drgas O."/>
            <person name="Orlowska M."/>
            <person name="Perlinska-Lenart U."/>
            <person name="Aleksandrzak-Piekarczyk T."/>
            <person name="Szatraj K."/>
            <person name="Zielenkiewicz U."/>
            <person name="Pilsyk S."/>
            <person name="Malc E."/>
            <person name="Mieczkowski P."/>
            <person name="Kruszewska J.S."/>
            <person name="Biernat P."/>
            <person name="Pawlowska J."/>
        </authorList>
    </citation>
    <scope>NUCLEOTIDE SEQUENCE [LARGE SCALE GENOMIC DNA]</scope>
    <source>
        <strain evidence="1 2">CBS 142.35</strain>
    </source>
</reference>
<keyword evidence="2" id="KW-1185">Reference proteome</keyword>
<accession>A0A8H7RRZ5</accession>
<dbReference type="EMBL" id="JAEPRB010000501">
    <property type="protein sequence ID" value="KAG2215595.1"/>
    <property type="molecule type" value="Genomic_DNA"/>
</dbReference>
<protein>
    <submittedName>
        <fullName evidence="1">Uncharacterized protein</fullName>
    </submittedName>
</protein>
<dbReference type="AlphaFoldDB" id="A0A8H7RRZ5"/>
<dbReference type="PANTHER" id="PTHR46579:SF2">
    <property type="entry name" value="C2H2-TYPE DOMAIN-CONTAINING PROTEIN"/>
    <property type="match status" value="1"/>
</dbReference>
<sequence length="357" mass="41096">MQREAELIELPPGFEISKSKIGGHFAFMKGAEWRTWVLALSPILLKNRLPPQHLKIWLKFVRANKLLAGPSITANEIDRAHMLLKQFCAECEEFFETTYMRGFLELDFADNFVTEKSRWFAGKPDFLKILTRLAPQLSPPLIDPTINAIEFDLNAFANYAEKWNGRLEVSGLEPLPPSTFPLDLKPYVPISNSYYDLLLAYYRHMYPYNIFKSYHIEDINAPGEMVGDMIQKMISIKILGQLYRSEEARSKKGIGIQALFSETNNNGNLVIHEGWQHTEMRYGRTAYFFVYRIRLDQEDVASITTQRSHGLMECCNHFHRMTLECILPVYRIFSPIAVAPNGPDKLVVIPLPRKTTG</sequence>
<dbReference type="OrthoDB" id="2431110at2759"/>
<dbReference type="Proteomes" id="UP000646827">
    <property type="component" value="Unassembled WGS sequence"/>
</dbReference>
<name>A0A8H7RRZ5_9FUNG</name>
<evidence type="ECO:0000313" key="2">
    <source>
        <dbReference type="Proteomes" id="UP000646827"/>
    </source>
</evidence>